<dbReference type="Proteomes" id="UP001164536">
    <property type="component" value="Plasmid unnamed5"/>
</dbReference>
<evidence type="ECO:0000259" key="2">
    <source>
        <dbReference type="Pfam" id="PF18788"/>
    </source>
</evidence>
<feature type="region of interest" description="Disordered" evidence="1">
    <location>
        <begin position="123"/>
        <end position="144"/>
    </location>
</feature>
<dbReference type="RefSeq" id="WP_269521593.1">
    <property type="nucleotide sequence ID" value="NZ_CP114569.1"/>
</dbReference>
<name>A0ABY7L872_CITFR</name>
<evidence type="ECO:0000313" key="3">
    <source>
        <dbReference type="EMBL" id="WAZ60715.1"/>
    </source>
</evidence>
<sequence>MSSTKDKGYITLNFDELNEKGLDKLKKAISKSGYEVVKIIPAGTARRKDGIPVKTFELKGIDEQVMVVQVNNTGDISGIKLNGKNAPYTPVKTMAELGKSLADLFRKGSTAFQKALARKLTRAAKKDEAGSKPKTTKGVKSSVQILSDARARREELKGGITATQKKIESLSSDSDVTQKSRENIQAELNLELAKTSQLEKEIAQLQKGEK</sequence>
<reference evidence="3" key="1">
    <citation type="submission" date="2022-12" db="EMBL/GenBank/DDBJ databases">
        <title>2953647.</title>
        <authorList>
            <person name="Hergert J."/>
            <person name="Casey R."/>
            <person name="Wagner J."/>
            <person name="Young E.L."/>
            <person name="Oakeson K.F."/>
        </authorList>
    </citation>
    <scope>NUCLEOTIDE SEQUENCE</scope>
    <source>
        <strain evidence="3">2953647</strain>
        <plasmid evidence="3">unnamed5</plasmid>
    </source>
</reference>
<feature type="domain" description="Defence against restriction A N-terminal" evidence="2">
    <location>
        <begin position="13"/>
        <end position="109"/>
    </location>
</feature>
<dbReference type="EMBL" id="CP114569">
    <property type="protein sequence ID" value="WAZ60715.1"/>
    <property type="molecule type" value="Genomic_DNA"/>
</dbReference>
<evidence type="ECO:0000256" key="1">
    <source>
        <dbReference type="SAM" id="MobiDB-lite"/>
    </source>
</evidence>
<gene>
    <name evidence="3" type="ORF">O4000_28820</name>
</gene>
<dbReference type="InterPro" id="IPR041140">
    <property type="entry name" value="DarA_N"/>
</dbReference>
<protein>
    <recommendedName>
        <fullName evidence="2">Defence against restriction A N-terminal domain-containing protein</fullName>
    </recommendedName>
</protein>
<organism evidence="3 4">
    <name type="scientific">Citrobacter freundii</name>
    <dbReference type="NCBI Taxonomy" id="546"/>
    <lineage>
        <taxon>Bacteria</taxon>
        <taxon>Pseudomonadati</taxon>
        <taxon>Pseudomonadota</taxon>
        <taxon>Gammaproteobacteria</taxon>
        <taxon>Enterobacterales</taxon>
        <taxon>Enterobacteriaceae</taxon>
        <taxon>Citrobacter</taxon>
        <taxon>Citrobacter freundii complex</taxon>
    </lineage>
</organism>
<accession>A0ABY7L872</accession>
<dbReference type="Pfam" id="PF18788">
    <property type="entry name" value="DarA_N"/>
    <property type="match status" value="1"/>
</dbReference>
<proteinExistence type="predicted"/>
<keyword evidence="4" id="KW-1185">Reference proteome</keyword>
<keyword evidence="3" id="KW-0614">Plasmid</keyword>
<evidence type="ECO:0000313" key="4">
    <source>
        <dbReference type="Proteomes" id="UP001164536"/>
    </source>
</evidence>
<geneLocation type="plasmid" evidence="3 4">
    <name>unnamed5</name>
</geneLocation>